<evidence type="ECO:0000313" key="2">
    <source>
        <dbReference type="Proteomes" id="UP000475862"/>
    </source>
</evidence>
<name>A0A6G0SSH8_APHGL</name>
<accession>A0A6G0SSH8</accession>
<dbReference type="EMBL" id="VYZN01003162">
    <property type="protein sequence ID" value="KAE9521269.1"/>
    <property type="molecule type" value="Genomic_DNA"/>
</dbReference>
<organism evidence="1 2">
    <name type="scientific">Aphis glycines</name>
    <name type="common">Soybean aphid</name>
    <dbReference type="NCBI Taxonomy" id="307491"/>
    <lineage>
        <taxon>Eukaryota</taxon>
        <taxon>Metazoa</taxon>
        <taxon>Ecdysozoa</taxon>
        <taxon>Arthropoda</taxon>
        <taxon>Hexapoda</taxon>
        <taxon>Insecta</taxon>
        <taxon>Pterygota</taxon>
        <taxon>Neoptera</taxon>
        <taxon>Paraneoptera</taxon>
        <taxon>Hemiptera</taxon>
        <taxon>Sternorrhyncha</taxon>
        <taxon>Aphidomorpha</taxon>
        <taxon>Aphidoidea</taxon>
        <taxon>Aphididae</taxon>
        <taxon>Aphidini</taxon>
        <taxon>Aphis</taxon>
        <taxon>Aphis</taxon>
    </lineage>
</organism>
<dbReference type="Proteomes" id="UP000475862">
    <property type="component" value="Unassembled WGS sequence"/>
</dbReference>
<reference evidence="1 2" key="1">
    <citation type="submission" date="2019-08" db="EMBL/GenBank/DDBJ databases">
        <title>The genome of the soybean aphid Biotype 1, its phylome, world population structure and adaptation to the North American continent.</title>
        <authorList>
            <person name="Giordano R."/>
            <person name="Donthu R.K."/>
            <person name="Hernandez A.G."/>
            <person name="Wright C.L."/>
            <person name="Zimin A.V."/>
        </authorList>
    </citation>
    <scope>NUCLEOTIDE SEQUENCE [LARGE SCALE GENOMIC DNA]</scope>
    <source>
        <tissue evidence="1">Whole aphids</tissue>
    </source>
</reference>
<comment type="caution">
    <text evidence="1">The sequence shown here is derived from an EMBL/GenBank/DDBJ whole genome shotgun (WGS) entry which is preliminary data.</text>
</comment>
<sequence length="188" mass="21908">MHHGYSLFHRKPRPKFEIEALFRLVMLYTDTKKYTPHCMIKAKKYSSRYYCIGTHDIKTIINNQIHIVGSLINIQMNLNRSFYFQKGLSFCADNDIFSSSRSIWLFQPKIIVVFFFLGGLNGKNRYRVTLLCTTDARWCQFTTKNALPNSRWLKNSTPIYCMRTPQFCCMVCSVCSILSLDPSPATDI</sequence>
<keyword evidence="2" id="KW-1185">Reference proteome</keyword>
<protein>
    <submittedName>
        <fullName evidence="1">Uncharacterized protein</fullName>
    </submittedName>
</protein>
<dbReference type="AlphaFoldDB" id="A0A6G0SSH8"/>
<proteinExistence type="predicted"/>
<gene>
    <name evidence="1" type="ORF">AGLY_018332</name>
</gene>
<evidence type="ECO:0000313" key="1">
    <source>
        <dbReference type="EMBL" id="KAE9521269.1"/>
    </source>
</evidence>